<dbReference type="Pfam" id="PF02682">
    <property type="entry name" value="CT_C_D"/>
    <property type="match status" value="1"/>
</dbReference>
<evidence type="ECO:0000256" key="2">
    <source>
        <dbReference type="ARBA" id="ARBA00022801"/>
    </source>
</evidence>
<dbReference type="Gene3D" id="3.30.1360.40">
    <property type="match status" value="1"/>
</dbReference>
<dbReference type="Proteomes" id="UP000248326">
    <property type="component" value="Unassembled WGS sequence"/>
</dbReference>
<proteinExistence type="predicted"/>
<dbReference type="SMART" id="SM00796">
    <property type="entry name" value="AHS1"/>
    <property type="match status" value="1"/>
</dbReference>
<feature type="domain" description="Carboxyltransferase" evidence="4">
    <location>
        <begin position="8"/>
        <end position="197"/>
    </location>
</feature>
<dbReference type="SUPFAM" id="SSF160467">
    <property type="entry name" value="PH0987 N-terminal domain-like"/>
    <property type="match status" value="1"/>
</dbReference>
<dbReference type="PANTHER" id="PTHR34698">
    <property type="entry name" value="5-OXOPROLINASE SUBUNIT B"/>
    <property type="match status" value="1"/>
</dbReference>
<dbReference type="GO" id="GO:0005524">
    <property type="term" value="F:ATP binding"/>
    <property type="evidence" value="ECO:0007669"/>
    <property type="project" value="UniProtKB-KW"/>
</dbReference>
<name>A0A318S8H8_9DEIO</name>
<organism evidence="5 6">
    <name type="scientific">Deinococcus yavapaiensis KR-236</name>
    <dbReference type="NCBI Taxonomy" id="694435"/>
    <lineage>
        <taxon>Bacteria</taxon>
        <taxon>Thermotogati</taxon>
        <taxon>Deinococcota</taxon>
        <taxon>Deinococci</taxon>
        <taxon>Deinococcales</taxon>
        <taxon>Deinococcaceae</taxon>
        <taxon>Deinococcus</taxon>
    </lineage>
</organism>
<keyword evidence="3" id="KW-0067">ATP-binding</keyword>
<keyword evidence="6" id="KW-1185">Reference proteome</keyword>
<dbReference type="InterPro" id="IPR010016">
    <property type="entry name" value="PxpB"/>
</dbReference>
<dbReference type="EMBL" id="QJSX01000014">
    <property type="protein sequence ID" value="PYE51932.1"/>
    <property type="molecule type" value="Genomic_DNA"/>
</dbReference>
<keyword evidence="2" id="KW-0378">Hydrolase</keyword>
<reference evidence="5 6" key="1">
    <citation type="submission" date="2018-06" db="EMBL/GenBank/DDBJ databases">
        <title>Genomic Encyclopedia of Type Strains, Phase IV (KMG-IV): sequencing the most valuable type-strain genomes for metagenomic binning, comparative biology and taxonomic classification.</title>
        <authorList>
            <person name="Goeker M."/>
        </authorList>
    </citation>
    <scope>NUCLEOTIDE SEQUENCE [LARGE SCALE GENOMIC DNA]</scope>
    <source>
        <strain evidence="5 6">DSM 18048</strain>
    </source>
</reference>
<dbReference type="AlphaFoldDB" id="A0A318S8H8"/>
<evidence type="ECO:0000313" key="5">
    <source>
        <dbReference type="EMBL" id="PYE51932.1"/>
    </source>
</evidence>
<dbReference type="NCBIfam" id="TIGR00370">
    <property type="entry name" value="5-oxoprolinase subunit PxpB"/>
    <property type="match status" value="1"/>
</dbReference>
<keyword evidence="1" id="KW-0547">Nucleotide-binding</keyword>
<evidence type="ECO:0000259" key="4">
    <source>
        <dbReference type="SMART" id="SM00796"/>
    </source>
</evidence>
<protein>
    <submittedName>
        <fullName evidence="5">KipI family sensor histidine kinase inhibitor</fullName>
    </submittedName>
</protein>
<dbReference type="Gene3D" id="2.40.100.10">
    <property type="entry name" value="Cyclophilin-like"/>
    <property type="match status" value="1"/>
</dbReference>
<gene>
    <name evidence="5" type="ORF">DES52_114133</name>
</gene>
<sequence length="208" mass="22545">MDHLGTKITFERLGDAGIVWRSALALALHAFLTRASLLGVTCSVPAEDVLTILYDAALVDAADLENRLRAIIPTLRPPEREPARTLTIPVSYDGPDLHDVARLTDLSPSEVIALHSGTFYEVAFLGFLPGFAYLRGLPSVLQLPRRATPRTRLEPGSVGIGGPWTAVYPLASPGGWHLLGRTSKAMFDASRDEPIVLRPGDLVRFEAV</sequence>
<accession>A0A318S8H8</accession>
<dbReference type="RefSeq" id="WP_110887952.1">
    <property type="nucleotide sequence ID" value="NZ_QJSX01000014.1"/>
</dbReference>
<dbReference type="SUPFAM" id="SSF50891">
    <property type="entry name" value="Cyclophilin-like"/>
    <property type="match status" value="1"/>
</dbReference>
<dbReference type="OrthoDB" id="9778567at2"/>
<dbReference type="PANTHER" id="PTHR34698:SF2">
    <property type="entry name" value="5-OXOPROLINASE SUBUNIT B"/>
    <property type="match status" value="1"/>
</dbReference>
<evidence type="ECO:0000313" key="6">
    <source>
        <dbReference type="Proteomes" id="UP000248326"/>
    </source>
</evidence>
<comment type="caution">
    <text evidence="5">The sequence shown here is derived from an EMBL/GenBank/DDBJ whole genome shotgun (WGS) entry which is preliminary data.</text>
</comment>
<evidence type="ECO:0000256" key="1">
    <source>
        <dbReference type="ARBA" id="ARBA00022741"/>
    </source>
</evidence>
<dbReference type="GO" id="GO:0016787">
    <property type="term" value="F:hydrolase activity"/>
    <property type="evidence" value="ECO:0007669"/>
    <property type="project" value="UniProtKB-KW"/>
</dbReference>
<dbReference type="InterPro" id="IPR029000">
    <property type="entry name" value="Cyclophilin-like_dom_sf"/>
</dbReference>
<dbReference type="InterPro" id="IPR003833">
    <property type="entry name" value="CT_C_D"/>
</dbReference>
<evidence type="ECO:0000256" key="3">
    <source>
        <dbReference type="ARBA" id="ARBA00022840"/>
    </source>
</evidence>